<comment type="caution">
    <text evidence="1">The sequence shown here is derived from an EMBL/GenBank/DDBJ whole genome shotgun (WGS) entry which is preliminary data.</text>
</comment>
<organism evidence="1 2">
    <name type="scientific">Caerostris darwini</name>
    <dbReference type="NCBI Taxonomy" id="1538125"/>
    <lineage>
        <taxon>Eukaryota</taxon>
        <taxon>Metazoa</taxon>
        <taxon>Ecdysozoa</taxon>
        <taxon>Arthropoda</taxon>
        <taxon>Chelicerata</taxon>
        <taxon>Arachnida</taxon>
        <taxon>Araneae</taxon>
        <taxon>Araneomorphae</taxon>
        <taxon>Entelegynae</taxon>
        <taxon>Araneoidea</taxon>
        <taxon>Araneidae</taxon>
        <taxon>Caerostris</taxon>
    </lineage>
</organism>
<reference evidence="1 2" key="1">
    <citation type="submission" date="2021-06" db="EMBL/GenBank/DDBJ databases">
        <title>Caerostris darwini draft genome.</title>
        <authorList>
            <person name="Kono N."/>
            <person name="Arakawa K."/>
        </authorList>
    </citation>
    <scope>NUCLEOTIDE SEQUENCE [LARGE SCALE GENOMIC DNA]</scope>
</reference>
<proteinExistence type="predicted"/>
<dbReference type="AlphaFoldDB" id="A0AAV4WDC4"/>
<accession>A0AAV4WDC4</accession>
<dbReference type="EMBL" id="BPLQ01014475">
    <property type="protein sequence ID" value="GIY80075.1"/>
    <property type="molecule type" value="Genomic_DNA"/>
</dbReference>
<sequence>MCQYLNHVTLNDQFLAISALHRENLEYVFPNCTLLLWTEYEENFQKDVILDILFLRPPSLSQIEDLVYEFIMFFPTIGTKACSKVSLIGLLKNVPLIRS</sequence>
<name>A0AAV4WDC4_9ARAC</name>
<evidence type="ECO:0000313" key="2">
    <source>
        <dbReference type="Proteomes" id="UP001054837"/>
    </source>
</evidence>
<evidence type="ECO:0000313" key="1">
    <source>
        <dbReference type="EMBL" id="GIY80075.1"/>
    </source>
</evidence>
<dbReference type="Proteomes" id="UP001054837">
    <property type="component" value="Unassembled WGS sequence"/>
</dbReference>
<protein>
    <submittedName>
        <fullName evidence="1">Uncharacterized protein</fullName>
    </submittedName>
</protein>
<keyword evidence="2" id="KW-1185">Reference proteome</keyword>
<gene>
    <name evidence="1" type="ORF">CDAR_60491</name>
</gene>